<feature type="short sequence motif" description="DGA/G" evidence="2">
    <location>
        <begin position="164"/>
        <end position="166"/>
    </location>
</feature>
<feature type="active site" description="Proton acceptor" evidence="2">
    <location>
        <position position="164"/>
    </location>
</feature>
<gene>
    <name evidence="4" type="ORF">ERL59_19970</name>
</gene>
<protein>
    <submittedName>
        <fullName evidence="4">Protein teg</fullName>
    </submittedName>
</protein>
<dbReference type="Pfam" id="PF01734">
    <property type="entry name" value="Patatin"/>
    <property type="match status" value="1"/>
</dbReference>
<dbReference type="Proteomes" id="UP000448943">
    <property type="component" value="Unassembled WGS sequence"/>
</dbReference>
<dbReference type="InterPro" id="IPR016035">
    <property type="entry name" value="Acyl_Trfase/lysoPLipase"/>
</dbReference>
<dbReference type="OrthoDB" id="9807112at2"/>
<dbReference type="RefSeq" id="WP_160648035.1">
    <property type="nucleotide sequence ID" value="NZ_SIJB01000067.1"/>
</dbReference>
<dbReference type="PANTHER" id="PTHR24138:SF10">
    <property type="entry name" value="PHOSPHOLIPASE A2"/>
    <property type="match status" value="1"/>
</dbReference>
<keyword evidence="2" id="KW-0378">Hydrolase</keyword>
<evidence type="ECO:0000313" key="5">
    <source>
        <dbReference type="Proteomes" id="UP000448943"/>
    </source>
</evidence>
<dbReference type="EMBL" id="SIJB01000067">
    <property type="protein sequence ID" value="NBI31213.1"/>
    <property type="molecule type" value="Genomic_DNA"/>
</dbReference>
<dbReference type="PROSITE" id="PS51635">
    <property type="entry name" value="PNPLA"/>
    <property type="match status" value="1"/>
</dbReference>
<dbReference type="InterPro" id="IPR047156">
    <property type="entry name" value="Teg/CotR/CapV-like"/>
</dbReference>
<dbReference type="SUPFAM" id="SSF52151">
    <property type="entry name" value="FabD/lysophospholipase-like"/>
    <property type="match status" value="1"/>
</dbReference>
<feature type="domain" description="PNPLA" evidence="3">
    <location>
        <begin position="6"/>
        <end position="177"/>
    </location>
</feature>
<dbReference type="InterPro" id="IPR002641">
    <property type="entry name" value="PNPLA_dom"/>
</dbReference>
<feature type="active site" description="Nucleophile" evidence="2">
    <location>
        <position position="43"/>
    </location>
</feature>
<dbReference type="Gene3D" id="3.40.1090.10">
    <property type="entry name" value="Cytosolic phospholipase A2 catalytic domain"/>
    <property type="match status" value="1"/>
</dbReference>
<dbReference type="AlphaFoldDB" id="A0A6N9Q9A5"/>
<name>A0A6N9Q9A5_9BACL</name>
<evidence type="ECO:0000256" key="1">
    <source>
        <dbReference type="ARBA" id="ARBA00023098"/>
    </source>
</evidence>
<proteinExistence type="predicted"/>
<dbReference type="PANTHER" id="PTHR24138">
    <property type="entry name" value="INTRACELLLAR PHOSPHOLIPASE A FAMILY"/>
    <property type="match status" value="1"/>
</dbReference>
<keyword evidence="1 2" id="KW-0443">Lipid metabolism</keyword>
<evidence type="ECO:0000256" key="2">
    <source>
        <dbReference type="PROSITE-ProRule" id="PRU01161"/>
    </source>
</evidence>
<comment type="caution">
    <text evidence="4">The sequence shown here is derived from an EMBL/GenBank/DDBJ whole genome shotgun (WGS) entry which is preliminary data.</text>
</comment>
<sequence>MAYRIMTFDAGALRGAISVRLLDRINNIYRGFVRKTNLFAGTSVGSFIAAALASGKTVEEVFDFFNNKGNMELAFGTNRRGAFFFNQAVDIEGLEKLTQDFFQDLRLKDLPKKVIIPSFDLSTWSPVYYHNFPKSPYMDELVSNVVLRSNASPVLFRSYQGFLDGAVVASNPSTLAVSFAVGMAKQKLKKISLFSIGTGNIEYSIERSTKGWGMVSSNNFYPKHRDNLPANWGAILNPIQTREPVLPLFYSFLGGTEEGAATQSFQLLGTKSFRLNPTAPVSIGFTNGKNLNDFFAVADKANLDSGVKFLQKYW</sequence>
<comment type="caution">
    <text evidence="2">Lacks conserved residue(s) required for the propagation of feature annotation.</text>
</comment>
<organism evidence="4 5">
    <name type="scientific">Chengkuizengella marina</name>
    <dbReference type="NCBI Taxonomy" id="2507566"/>
    <lineage>
        <taxon>Bacteria</taxon>
        <taxon>Bacillati</taxon>
        <taxon>Bacillota</taxon>
        <taxon>Bacilli</taxon>
        <taxon>Bacillales</taxon>
        <taxon>Paenibacillaceae</taxon>
        <taxon>Chengkuizengella</taxon>
    </lineage>
</organism>
<dbReference type="GO" id="GO:0016042">
    <property type="term" value="P:lipid catabolic process"/>
    <property type="evidence" value="ECO:0007669"/>
    <property type="project" value="UniProtKB-UniRule"/>
</dbReference>
<evidence type="ECO:0000259" key="3">
    <source>
        <dbReference type="PROSITE" id="PS51635"/>
    </source>
</evidence>
<reference evidence="4 5" key="1">
    <citation type="submission" date="2019-01" db="EMBL/GenBank/DDBJ databases">
        <title>Chengkuizengella sp. nov., isolated from deep-sea sediment of East Pacific Ocean.</title>
        <authorList>
            <person name="Yang J."/>
            <person name="Lai Q."/>
            <person name="Shao Z."/>
        </authorList>
    </citation>
    <scope>NUCLEOTIDE SEQUENCE [LARGE SCALE GENOMIC DNA]</scope>
    <source>
        <strain evidence="4 5">YPA3-1-1</strain>
    </source>
</reference>
<accession>A0A6N9Q9A5</accession>
<keyword evidence="5" id="KW-1185">Reference proteome</keyword>
<feature type="short sequence motif" description="GXSXG" evidence="2">
    <location>
        <begin position="41"/>
        <end position="45"/>
    </location>
</feature>
<keyword evidence="2" id="KW-0442">Lipid degradation</keyword>
<dbReference type="GO" id="GO:0016787">
    <property type="term" value="F:hydrolase activity"/>
    <property type="evidence" value="ECO:0007669"/>
    <property type="project" value="UniProtKB-UniRule"/>
</dbReference>
<evidence type="ECO:0000313" key="4">
    <source>
        <dbReference type="EMBL" id="NBI31213.1"/>
    </source>
</evidence>